<dbReference type="Proteomes" id="UP000198406">
    <property type="component" value="Unassembled WGS sequence"/>
</dbReference>
<evidence type="ECO:0000256" key="4">
    <source>
        <dbReference type="ARBA" id="ARBA00045130"/>
    </source>
</evidence>
<dbReference type="GO" id="GO:0006779">
    <property type="term" value="P:porphyrin-containing compound biosynthetic process"/>
    <property type="evidence" value="ECO:0007669"/>
    <property type="project" value="InterPro"/>
</dbReference>
<keyword evidence="7" id="KW-0560">Oxidoreductase</keyword>
<keyword evidence="5" id="KW-0732">Signal</keyword>
<dbReference type="SMART" id="SM00729">
    <property type="entry name" value="Elp3"/>
    <property type="match status" value="1"/>
</dbReference>
<dbReference type="PANTHER" id="PTHR13932">
    <property type="entry name" value="COPROPORPHYRINIGEN III OXIDASE"/>
    <property type="match status" value="1"/>
</dbReference>
<dbReference type="InterPro" id="IPR058240">
    <property type="entry name" value="rSAM_sf"/>
</dbReference>
<evidence type="ECO:0000256" key="3">
    <source>
        <dbReference type="ARBA" id="ARBA00033094"/>
    </source>
</evidence>
<reference evidence="7 8" key="1">
    <citation type="journal article" date="2015" name="Plant Cell">
        <title>Oil accumulation by the oleaginous diatom Fistulifera solaris as revealed by the genome and transcriptome.</title>
        <authorList>
            <person name="Tanaka T."/>
            <person name="Maeda Y."/>
            <person name="Veluchamy A."/>
            <person name="Tanaka M."/>
            <person name="Abida H."/>
            <person name="Marechal E."/>
            <person name="Bowler C."/>
            <person name="Muto M."/>
            <person name="Sunaga Y."/>
            <person name="Tanaka M."/>
            <person name="Yoshino T."/>
            <person name="Taniguchi T."/>
            <person name="Fukuda Y."/>
            <person name="Nemoto M."/>
            <person name="Matsumoto M."/>
            <person name="Wong P.S."/>
            <person name="Aburatani S."/>
            <person name="Fujibuchi W."/>
        </authorList>
    </citation>
    <scope>NUCLEOTIDE SEQUENCE [LARGE SCALE GENOMIC DNA]</scope>
    <source>
        <strain evidence="7 8">JPCC DA0580</strain>
    </source>
</reference>
<comment type="similarity">
    <text evidence="1">Belongs to the anaerobic coproporphyrinogen-III oxidase family. HemW subfamily.</text>
</comment>
<dbReference type="PROSITE" id="PS51918">
    <property type="entry name" value="RADICAL_SAM"/>
    <property type="match status" value="1"/>
</dbReference>
<evidence type="ECO:0000256" key="1">
    <source>
        <dbReference type="ARBA" id="ARBA00006100"/>
    </source>
</evidence>
<feature type="signal peptide" evidence="5">
    <location>
        <begin position="1"/>
        <end position="16"/>
    </location>
</feature>
<dbReference type="InterPro" id="IPR004559">
    <property type="entry name" value="HemW-like"/>
</dbReference>
<dbReference type="InParanoid" id="A0A1Z5K4D2"/>
<gene>
    <name evidence="7" type="ORF">FisN_1Lh242</name>
</gene>
<proteinExistence type="inferred from homology"/>
<dbReference type="SFLD" id="SFLDG01065">
    <property type="entry name" value="anaerobic_coproporphyrinogen-I"/>
    <property type="match status" value="1"/>
</dbReference>
<dbReference type="InterPro" id="IPR034505">
    <property type="entry name" value="Coproporphyrinogen-III_oxidase"/>
</dbReference>
<feature type="chain" id="PRO_5012532113" description="Radical S-adenosyl methionine domain-containing protein 1, mitochondrial" evidence="5">
    <location>
        <begin position="17"/>
        <end position="467"/>
    </location>
</feature>
<dbReference type="SUPFAM" id="SSF102114">
    <property type="entry name" value="Radical SAM enzymes"/>
    <property type="match status" value="1"/>
</dbReference>
<organism evidence="7 8">
    <name type="scientific">Fistulifera solaris</name>
    <name type="common">Oleaginous diatom</name>
    <dbReference type="NCBI Taxonomy" id="1519565"/>
    <lineage>
        <taxon>Eukaryota</taxon>
        <taxon>Sar</taxon>
        <taxon>Stramenopiles</taxon>
        <taxon>Ochrophyta</taxon>
        <taxon>Bacillariophyta</taxon>
        <taxon>Bacillariophyceae</taxon>
        <taxon>Bacillariophycidae</taxon>
        <taxon>Naviculales</taxon>
        <taxon>Naviculaceae</taxon>
        <taxon>Fistulifera</taxon>
    </lineage>
</organism>
<accession>A0A1Z5K4D2</accession>
<dbReference type="GO" id="GO:0004109">
    <property type="term" value="F:coproporphyrinogen oxidase activity"/>
    <property type="evidence" value="ECO:0007669"/>
    <property type="project" value="InterPro"/>
</dbReference>
<comment type="caution">
    <text evidence="7">The sequence shown here is derived from an EMBL/GenBank/DDBJ whole genome shotgun (WGS) entry which is preliminary data.</text>
</comment>
<dbReference type="InterPro" id="IPR006638">
    <property type="entry name" value="Elp3/MiaA/NifB-like_rSAM"/>
</dbReference>
<name>A0A1Z5K4D2_FISSO</name>
<evidence type="ECO:0000256" key="2">
    <source>
        <dbReference type="ARBA" id="ARBA00014678"/>
    </source>
</evidence>
<dbReference type="OrthoDB" id="431409at2759"/>
<dbReference type="InterPro" id="IPR007197">
    <property type="entry name" value="rSAM"/>
</dbReference>
<dbReference type="GO" id="GO:0005737">
    <property type="term" value="C:cytoplasm"/>
    <property type="evidence" value="ECO:0007669"/>
    <property type="project" value="InterPro"/>
</dbReference>
<evidence type="ECO:0000313" key="7">
    <source>
        <dbReference type="EMBL" id="GAX21085.1"/>
    </source>
</evidence>
<keyword evidence="8" id="KW-1185">Reference proteome</keyword>
<protein>
    <recommendedName>
        <fullName evidence="2">Radical S-adenosyl methionine domain-containing protein 1, mitochondrial</fullName>
    </recommendedName>
    <alternativeName>
        <fullName evidence="3">Putative heme chaperone</fullName>
    </alternativeName>
</protein>
<evidence type="ECO:0000313" key="8">
    <source>
        <dbReference type="Proteomes" id="UP000198406"/>
    </source>
</evidence>
<dbReference type="GO" id="GO:0051539">
    <property type="term" value="F:4 iron, 4 sulfur cluster binding"/>
    <property type="evidence" value="ECO:0007669"/>
    <property type="project" value="InterPro"/>
</dbReference>
<dbReference type="Gene3D" id="3.30.750.200">
    <property type="match status" value="1"/>
</dbReference>
<dbReference type="SFLD" id="SFLDF00562">
    <property type="entry name" value="HemN-like__clustered_with_heat"/>
    <property type="match status" value="1"/>
</dbReference>
<dbReference type="Pfam" id="PF04055">
    <property type="entry name" value="Radical_SAM"/>
    <property type="match status" value="1"/>
</dbReference>
<dbReference type="NCBIfam" id="TIGR00539">
    <property type="entry name" value="hemN_rel"/>
    <property type="match status" value="1"/>
</dbReference>
<feature type="domain" description="Radical SAM core" evidence="6">
    <location>
        <begin position="43"/>
        <end position="301"/>
    </location>
</feature>
<dbReference type="EMBL" id="BDSP01000153">
    <property type="protein sequence ID" value="GAX21085.1"/>
    <property type="molecule type" value="Genomic_DNA"/>
</dbReference>
<dbReference type="AlphaFoldDB" id="A0A1Z5K4D2"/>
<dbReference type="SFLD" id="SFLDS00029">
    <property type="entry name" value="Radical_SAM"/>
    <property type="match status" value="1"/>
</dbReference>
<evidence type="ECO:0000256" key="5">
    <source>
        <dbReference type="SAM" id="SignalP"/>
    </source>
</evidence>
<comment type="function">
    <text evidence="4">May be a heme chaperone, appears to bind heme. Homologous bacterial proteins do not have oxygen-independent coproporphyrinogen-III oxidase activity. Binds 1 [4Fe-4S] cluster. The cluster is coordinated with 3 cysteines and an exchangeable S-adenosyl-L-methionine.</text>
</comment>
<dbReference type="PANTHER" id="PTHR13932:SF5">
    <property type="entry name" value="RADICAL S-ADENOSYL METHIONINE DOMAIN-CONTAINING PROTEIN 1, MITOCHONDRIAL"/>
    <property type="match status" value="1"/>
</dbReference>
<sequence length="467" mass="52250">MKVGYGWILLLSAARAFWIPSTLHNPSCRLTSSLSVRSSSSTSLLANNAGVYIHIPFCRRRCRYCDFAIVPVGSEDRTGFTQLNDQYTTALLHEITHHTSLNNNHTISSIYFGGGTPSLVPVSTLQAILEKLYGRFNVAPDCEISIEMDPGTFDFAKATALRDMGFNRVSLGVQSFNDTILESLGRIHRKNDVMNALKILQDVWGNDLNYSMDLISGLPGLSVAEWVHTLENVMHLQLRPNHLSLYDLQVEPGTVFGRWYSDSMINSISSSPVTTLPLPSDEEASFMYKYASGFLRYYGYDHYEVSSYATPGHQSQHNQVYWAVDGEWYAFGLGATSHINGQLAARPRTMADYLKWVYEPTVSLPSTNSFQDRLLDIVLKRLRTKEGLCLPWIGETFGSNYQNAIRRGAELGVELALAQLDEERGILTLTDPHGLLFSNSIISTIFAELETLPEWSTLKENETTLCG</sequence>
<evidence type="ECO:0000259" key="6">
    <source>
        <dbReference type="PROSITE" id="PS51918"/>
    </source>
</evidence>